<dbReference type="SUPFAM" id="SSF56281">
    <property type="entry name" value="Metallo-hydrolase/oxidoreductase"/>
    <property type="match status" value="1"/>
</dbReference>
<evidence type="ECO:0000313" key="2">
    <source>
        <dbReference type="Proteomes" id="UP000176185"/>
    </source>
</evidence>
<dbReference type="PANTHER" id="PTHR39189">
    <property type="entry name" value="UPF0173 METAL-DEPENDENT HYDROLASE YTKL"/>
    <property type="match status" value="1"/>
</dbReference>
<gene>
    <name evidence="1" type="ORF">A2943_02775</name>
</gene>
<dbReference type="EMBL" id="MEWX01000014">
    <property type="protein sequence ID" value="OGC80778.1"/>
    <property type="molecule type" value="Genomic_DNA"/>
</dbReference>
<name>A0A1F4XGM8_9BACT</name>
<dbReference type="Gene3D" id="3.60.15.10">
    <property type="entry name" value="Ribonuclease Z/Hydroxyacylglutathione hydrolase-like"/>
    <property type="match status" value="1"/>
</dbReference>
<dbReference type="InterPro" id="IPR036866">
    <property type="entry name" value="RibonucZ/Hydroxyglut_hydro"/>
</dbReference>
<proteinExistence type="predicted"/>
<accession>A0A1F4XGM8</accession>
<dbReference type="Proteomes" id="UP000176185">
    <property type="component" value="Unassembled WGS sequence"/>
</dbReference>
<dbReference type="PANTHER" id="PTHR39189:SF1">
    <property type="entry name" value="UPF0173 METAL-DEPENDENT HYDROLASE YTKL"/>
    <property type="match status" value="1"/>
</dbReference>
<sequence length="206" mass="21874">MVISYLGGQCFKVSHGDLTIAYNPPGKNSSFKGVKFGSDIVLSAQNHEDFNGIENASFGERAPFVIEGPGEYEIKGVQVRGFASDTSYGGKKSINTIYSVTLEGMNLCFLGALGSATLPPAAKEALDDIDILFVPIGGKGMLDYGEAESLAVQLEPKAVIPMHGSPENLKSFLKEAGAEGTKPQEKLTVKRKDLDGKEGEIIVLSS</sequence>
<dbReference type="AlphaFoldDB" id="A0A1F4XGM8"/>
<dbReference type="STRING" id="1797243.A2943_02775"/>
<organism evidence="1 2">
    <name type="scientific">Candidatus Adlerbacteria bacterium RIFCSPLOWO2_01_FULL_51_16</name>
    <dbReference type="NCBI Taxonomy" id="1797243"/>
    <lineage>
        <taxon>Bacteria</taxon>
        <taxon>Candidatus Adleribacteriota</taxon>
    </lineage>
</organism>
<comment type="caution">
    <text evidence="1">The sequence shown here is derived from an EMBL/GenBank/DDBJ whole genome shotgun (WGS) entry which is preliminary data.</text>
</comment>
<protein>
    <recommendedName>
        <fullName evidence="3">Zn-dependent hydrolase</fullName>
    </recommendedName>
</protein>
<evidence type="ECO:0000313" key="1">
    <source>
        <dbReference type="EMBL" id="OGC80778.1"/>
    </source>
</evidence>
<reference evidence="1 2" key="1">
    <citation type="journal article" date="2016" name="Nat. Commun.">
        <title>Thousands of microbial genomes shed light on interconnected biogeochemical processes in an aquifer system.</title>
        <authorList>
            <person name="Anantharaman K."/>
            <person name="Brown C.T."/>
            <person name="Hug L.A."/>
            <person name="Sharon I."/>
            <person name="Castelle C.J."/>
            <person name="Probst A.J."/>
            <person name="Thomas B.C."/>
            <person name="Singh A."/>
            <person name="Wilkins M.J."/>
            <person name="Karaoz U."/>
            <person name="Brodie E.L."/>
            <person name="Williams K.H."/>
            <person name="Hubbard S.S."/>
            <person name="Banfield J.F."/>
        </authorList>
    </citation>
    <scope>NUCLEOTIDE SEQUENCE [LARGE SCALE GENOMIC DNA]</scope>
</reference>
<dbReference type="Pfam" id="PF13483">
    <property type="entry name" value="Lactamase_B_3"/>
    <property type="match status" value="1"/>
</dbReference>
<evidence type="ECO:0008006" key="3">
    <source>
        <dbReference type="Google" id="ProtNLM"/>
    </source>
</evidence>